<reference evidence="11" key="1">
    <citation type="submission" date="2014-07" db="EMBL/GenBank/DDBJ databases">
        <title>Identification of a novel salt tolerance gene in wild soybean by whole-genome sequencing.</title>
        <authorList>
            <person name="Lam H.-M."/>
            <person name="Qi X."/>
            <person name="Li M.-W."/>
            <person name="Liu X."/>
            <person name="Xie M."/>
            <person name="Ni M."/>
            <person name="Xu X."/>
        </authorList>
    </citation>
    <scope>NUCLEOTIDE SEQUENCE [LARGE SCALE GENOMIC DNA]</scope>
    <source>
        <tissue evidence="11">Root</tissue>
    </source>
</reference>
<evidence type="ECO:0000256" key="1">
    <source>
        <dbReference type="ARBA" id="ARBA00004123"/>
    </source>
</evidence>
<evidence type="ECO:0000313" key="11">
    <source>
        <dbReference type="EMBL" id="KHN19594.1"/>
    </source>
</evidence>
<organism evidence="11">
    <name type="scientific">Glycine soja</name>
    <name type="common">Wild soybean</name>
    <dbReference type="NCBI Taxonomy" id="3848"/>
    <lineage>
        <taxon>Eukaryota</taxon>
        <taxon>Viridiplantae</taxon>
        <taxon>Streptophyta</taxon>
        <taxon>Embryophyta</taxon>
        <taxon>Tracheophyta</taxon>
        <taxon>Spermatophyta</taxon>
        <taxon>Magnoliopsida</taxon>
        <taxon>eudicotyledons</taxon>
        <taxon>Gunneridae</taxon>
        <taxon>Pentapetalae</taxon>
        <taxon>rosids</taxon>
        <taxon>fabids</taxon>
        <taxon>Fabales</taxon>
        <taxon>Fabaceae</taxon>
        <taxon>Papilionoideae</taxon>
        <taxon>50 kb inversion clade</taxon>
        <taxon>NPAAA clade</taxon>
        <taxon>indigoferoid/millettioid clade</taxon>
        <taxon>Phaseoleae</taxon>
        <taxon>Glycine</taxon>
        <taxon>Glycine subgen. Soja</taxon>
    </lineage>
</organism>
<keyword evidence="3 9" id="KW-0863">Zinc-finger</keyword>
<dbReference type="Pfam" id="PF03110">
    <property type="entry name" value="SBP"/>
    <property type="match status" value="1"/>
</dbReference>
<evidence type="ECO:0000256" key="5">
    <source>
        <dbReference type="ARBA" id="ARBA00023015"/>
    </source>
</evidence>
<proteinExistence type="predicted"/>
<evidence type="ECO:0000256" key="7">
    <source>
        <dbReference type="ARBA" id="ARBA00023163"/>
    </source>
</evidence>
<dbReference type="AlphaFoldDB" id="A0A0B2QH73"/>
<dbReference type="EMBL" id="KN659011">
    <property type="protein sequence ID" value="KHN19594.1"/>
    <property type="molecule type" value="Genomic_DNA"/>
</dbReference>
<dbReference type="Gene3D" id="4.10.1100.10">
    <property type="entry name" value="Transcription factor, SBP-box domain"/>
    <property type="match status" value="1"/>
</dbReference>
<dbReference type="GO" id="GO:0003677">
    <property type="term" value="F:DNA binding"/>
    <property type="evidence" value="ECO:0007669"/>
    <property type="project" value="UniProtKB-KW"/>
</dbReference>
<dbReference type="GO" id="GO:0008270">
    <property type="term" value="F:zinc ion binding"/>
    <property type="evidence" value="ECO:0007669"/>
    <property type="project" value="UniProtKB-KW"/>
</dbReference>
<keyword evidence="4" id="KW-0862">Zinc</keyword>
<evidence type="ECO:0000256" key="2">
    <source>
        <dbReference type="ARBA" id="ARBA00022723"/>
    </source>
</evidence>
<keyword evidence="8" id="KW-0539">Nucleus</keyword>
<keyword evidence="2" id="KW-0479">Metal-binding</keyword>
<sequence length="192" mass="21706">MVPTFSKGAPILSLLESSTPPKRVRALGAHSQTAYCQVYGCNKDLSGCKDYHKRHKVCEVHSKTYKVIVNGIEQRFCQQCSRFHLLAEFDDGKRSCRKCLAGHNERRRKPQVGIHSGKAGRLLQLYPDSRFQETMLTSSFICQEILPSGVLSYEKYEASDWRPIKTPMPVIQFLNNVGHSGEKLKMVIGICC</sequence>
<comment type="subcellular location">
    <subcellularLocation>
        <location evidence="1">Nucleus</location>
    </subcellularLocation>
</comment>
<evidence type="ECO:0000256" key="9">
    <source>
        <dbReference type="PROSITE-ProRule" id="PRU00470"/>
    </source>
</evidence>
<dbReference type="InterPro" id="IPR004333">
    <property type="entry name" value="SBP_dom"/>
</dbReference>
<evidence type="ECO:0000256" key="4">
    <source>
        <dbReference type="ARBA" id="ARBA00022833"/>
    </source>
</evidence>
<gene>
    <name evidence="11" type="ORF">glysoja_032369</name>
</gene>
<feature type="domain" description="SBP-type" evidence="10">
    <location>
        <begin position="33"/>
        <end position="110"/>
    </location>
</feature>
<keyword evidence="5" id="KW-0805">Transcription regulation</keyword>
<dbReference type="FunFam" id="4.10.1100.10:FF:000001">
    <property type="entry name" value="Squamosa promoter-binding-like protein 14"/>
    <property type="match status" value="1"/>
</dbReference>
<dbReference type="PROSITE" id="PS51141">
    <property type="entry name" value="ZF_SBP"/>
    <property type="match status" value="1"/>
</dbReference>
<dbReference type="PANTHER" id="PTHR31251:SF188">
    <property type="entry name" value="1 PROTEIN, PUTATIVE-RELATED"/>
    <property type="match status" value="1"/>
</dbReference>
<dbReference type="InterPro" id="IPR036893">
    <property type="entry name" value="SBP_sf"/>
</dbReference>
<evidence type="ECO:0000256" key="6">
    <source>
        <dbReference type="ARBA" id="ARBA00023125"/>
    </source>
</evidence>
<dbReference type="GO" id="GO:0005634">
    <property type="term" value="C:nucleus"/>
    <property type="evidence" value="ECO:0007669"/>
    <property type="project" value="UniProtKB-SubCell"/>
</dbReference>
<dbReference type="Proteomes" id="UP000053555">
    <property type="component" value="Unassembled WGS sequence"/>
</dbReference>
<dbReference type="SUPFAM" id="SSF103612">
    <property type="entry name" value="SBT domain"/>
    <property type="match status" value="1"/>
</dbReference>
<name>A0A0B2QH73_GLYSO</name>
<evidence type="ECO:0000256" key="3">
    <source>
        <dbReference type="ARBA" id="ARBA00022771"/>
    </source>
</evidence>
<dbReference type="InterPro" id="IPR044817">
    <property type="entry name" value="SBP-like"/>
</dbReference>
<evidence type="ECO:0000256" key="8">
    <source>
        <dbReference type="ARBA" id="ARBA00023242"/>
    </source>
</evidence>
<keyword evidence="6" id="KW-0238">DNA-binding</keyword>
<protein>
    <submittedName>
        <fullName evidence="11">Squamosa promoter-binding-like protein 6</fullName>
    </submittedName>
</protein>
<dbReference type="PANTHER" id="PTHR31251">
    <property type="entry name" value="SQUAMOSA PROMOTER-BINDING-LIKE PROTEIN 4"/>
    <property type="match status" value="1"/>
</dbReference>
<evidence type="ECO:0000259" key="10">
    <source>
        <dbReference type="PROSITE" id="PS51141"/>
    </source>
</evidence>
<keyword evidence="7" id="KW-0804">Transcription</keyword>
<accession>A0A0B2QH73</accession>